<dbReference type="OrthoDB" id="2116838at2759"/>
<gene>
    <name evidence="2" type="ORF">TTHERM_01099290</name>
</gene>
<organism evidence="2 3">
    <name type="scientific">Tetrahymena thermophila (strain SB210)</name>
    <dbReference type="NCBI Taxonomy" id="312017"/>
    <lineage>
        <taxon>Eukaryota</taxon>
        <taxon>Sar</taxon>
        <taxon>Alveolata</taxon>
        <taxon>Ciliophora</taxon>
        <taxon>Intramacronucleata</taxon>
        <taxon>Oligohymenophorea</taxon>
        <taxon>Hymenostomatida</taxon>
        <taxon>Tetrahymenina</taxon>
        <taxon>Tetrahymenidae</taxon>
        <taxon>Tetrahymena</taxon>
    </lineage>
</organism>
<reference evidence="3" key="1">
    <citation type="journal article" date="2006" name="PLoS Biol.">
        <title>Macronuclear genome sequence of the ciliate Tetrahymena thermophila, a model eukaryote.</title>
        <authorList>
            <person name="Eisen J.A."/>
            <person name="Coyne R.S."/>
            <person name="Wu M."/>
            <person name="Wu D."/>
            <person name="Thiagarajan M."/>
            <person name="Wortman J.R."/>
            <person name="Badger J.H."/>
            <person name="Ren Q."/>
            <person name="Amedeo P."/>
            <person name="Jones K.M."/>
            <person name="Tallon L.J."/>
            <person name="Delcher A.L."/>
            <person name="Salzberg S.L."/>
            <person name="Silva J.C."/>
            <person name="Haas B.J."/>
            <person name="Majoros W.H."/>
            <person name="Farzad M."/>
            <person name="Carlton J.M."/>
            <person name="Smith R.K. Jr."/>
            <person name="Garg J."/>
            <person name="Pearlman R.E."/>
            <person name="Karrer K.M."/>
            <person name="Sun L."/>
            <person name="Manning G."/>
            <person name="Elde N.C."/>
            <person name="Turkewitz A.P."/>
            <person name="Asai D.J."/>
            <person name="Wilkes D.E."/>
            <person name="Wang Y."/>
            <person name="Cai H."/>
            <person name="Collins K."/>
            <person name="Stewart B.A."/>
            <person name="Lee S.R."/>
            <person name="Wilamowska K."/>
            <person name="Weinberg Z."/>
            <person name="Ruzzo W.L."/>
            <person name="Wloga D."/>
            <person name="Gaertig J."/>
            <person name="Frankel J."/>
            <person name="Tsao C.-C."/>
            <person name="Gorovsky M.A."/>
            <person name="Keeling P.J."/>
            <person name="Waller R.F."/>
            <person name="Patron N.J."/>
            <person name="Cherry J.M."/>
            <person name="Stover N.A."/>
            <person name="Krieger C.J."/>
            <person name="del Toro C."/>
            <person name="Ryder H.F."/>
            <person name="Williamson S.C."/>
            <person name="Barbeau R.A."/>
            <person name="Hamilton E.P."/>
            <person name="Orias E."/>
        </authorList>
    </citation>
    <scope>NUCLEOTIDE SEQUENCE [LARGE SCALE GENOMIC DNA]</scope>
    <source>
        <strain evidence="3">SB210</strain>
    </source>
</reference>
<feature type="chain" id="PRO_5004200914" description="Transmembrane protein" evidence="1">
    <location>
        <begin position="17"/>
        <end position="382"/>
    </location>
</feature>
<dbReference type="HOGENOM" id="CLU_003191_1_1_1"/>
<dbReference type="PANTHER" id="PTHR11319:SF35">
    <property type="entry name" value="OUTER MEMBRANE PROTEIN PMPC-RELATED"/>
    <property type="match status" value="1"/>
</dbReference>
<evidence type="ECO:0008006" key="4">
    <source>
        <dbReference type="Google" id="ProtNLM"/>
    </source>
</evidence>
<sequence length="382" mass="43486">MVICLFSLLKLKFIIAVSKTIQFQTEEEFTLSLFNNLTYNNGGGLYIEESSALIQNCSFSNNKAYLYGGALLHNISNNQIAQQLFNNQVVLLKNNIFQNQASIAGAYYSVQGLFPQYFYTNNTINQNQANIFGKDLVGYGAGIQIIINHIQVDYQNFIYSHTTGKFQDSVIVEVINQNGELYSFRQNNGTFNLNNLISVYGQFNSEVELVFSSDIIQIPLYQNISDSLQISNYSSKYYAFLKIKIKNECNPGYELQKFQTILDYCSPCLEGYYNTQPNQHCIKCPDSAYYCKYQTILLKKGFWRENSTSSNILACNQNKNSCIESQAGVNLVNTNQQCAEGYIGPICDDCDIENQYWGQRYQKIGNNQCVRFNNKLVQVTSS</sequence>
<accession>Q22BI4</accession>
<dbReference type="GeneID" id="7844916"/>
<dbReference type="AlphaFoldDB" id="Q22BI4"/>
<keyword evidence="3" id="KW-1185">Reference proteome</keyword>
<feature type="signal peptide" evidence="1">
    <location>
        <begin position="1"/>
        <end position="16"/>
    </location>
</feature>
<proteinExistence type="predicted"/>
<dbReference type="EMBL" id="GG662602">
    <property type="protein sequence ID" value="EAR82682.2"/>
    <property type="molecule type" value="Genomic_DNA"/>
</dbReference>
<dbReference type="InParanoid" id="Q22BI4"/>
<dbReference type="PANTHER" id="PTHR11319">
    <property type="entry name" value="G PROTEIN-COUPLED RECEPTOR-RELATED"/>
    <property type="match status" value="1"/>
</dbReference>
<protein>
    <recommendedName>
        <fullName evidence="4">Transmembrane protein</fullName>
    </recommendedName>
</protein>
<dbReference type="KEGG" id="tet:TTHERM_01099290"/>
<dbReference type="Proteomes" id="UP000009168">
    <property type="component" value="Unassembled WGS sequence"/>
</dbReference>
<evidence type="ECO:0000313" key="3">
    <source>
        <dbReference type="Proteomes" id="UP000009168"/>
    </source>
</evidence>
<dbReference type="RefSeq" id="XP_001030345.2">
    <property type="nucleotide sequence ID" value="XM_001030345.2"/>
</dbReference>
<evidence type="ECO:0000256" key="1">
    <source>
        <dbReference type="SAM" id="SignalP"/>
    </source>
</evidence>
<name>Q22BI4_TETTS</name>
<keyword evidence="1" id="KW-0732">Signal</keyword>
<evidence type="ECO:0000313" key="2">
    <source>
        <dbReference type="EMBL" id="EAR82682.2"/>
    </source>
</evidence>